<feature type="compositionally biased region" description="Low complexity" evidence="1">
    <location>
        <begin position="1"/>
        <end position="20"/>
    </location>
</feature>
<protein>
    <submittedName>
        <fullName evidence="2">Uncharacterized protein</fullName>
    </submittedName>
</protein>
<feature type="region of interest" description="Disordered" evidence="1">
    <location>
        <begin position="1"/>
        <end position="58"/>
    </location>
</feature>
<gene>
    <name evidence="2" type="ORF">AMAG_20653</name>
</gene>
<dbReference type="AlphaFoldDB" id="A0A0L0TEJ5"/>
<proteinExistence type="predicted"/>
<organism evidence="2 3">
    <name type="scientific">Allomyces macrogynus (strain ATCC 38327)</name>
    <name type="common">Allomyces javanicus var. macrogynus</name>
    <dbReference type="NCBI Taxonomy" id="578462"/>
    <lineage>
        <taxon>Eukaryota</taxon>
        <taxon>Fungi</taxon>
        <taxon>Fungi incertae sedis</taxon>
        <taxon>Blastocladiomycota</taxon>
        <taxon>Blastocladiomycetes</taxon>
        <taxon>Blastocladiales</taxon>
        <taxon>Blastocladiaceae</taxon>
        <taxon>Allomyces</taxon>
    </lineage>
</organism>
<sequence>MSRLLSPRQSRPPSQTPQQRAPSLTRKKWTWKRATRRAKVRERMKTMTTPTRPSATRKAVHAADLNYYLEAEPSERQYRAEDMGKGDPRRRGGQETGS</sequence>
<feature type="compositionally biased region" description="Basic and acidic residues" evidence="1">
    <location>
        <begin position="73"/>
        <end position="98"/>
    </location>
</feature>
<dbReference type="Proteomes" id="UP000054350">
    <property type="component" value="Unassembled WGS sequence"/>
</dbReference>
<dbReference type="VEuPathDB" id="FungiDB:AMAG_20653"/>
<accession>A0A0L0TEJ5</accession>
<dbReference type="EMBL" id="GG745386">
    <property type="protein sequence ID" value="KNE72979.1"/>
    <property type="molecule type" value="Genomic_DNA"/>
</dbReference>
<evidence type="ECO:0000313" key="2">
    <source>
        <dbReference type="EMBL" id="KNE72979.1"/>
    </source>
</evidence>
<reference evidence="3" key="2">
    <citation type="submission" date="2009-11" db="EMBL/GenBank/DDBJ databases">
        <title>The Genome Sequence of Allomyces macrogynus strain ATCC 38327.</title>
        <authorList>
            <consortium name="The Broad Institute Genome Sequencing Platform"/>
            <person name="Russ C."/>
            <person name="Cuomo C."/>
            <person name="Shea T."/>
            <person name="Young S.K."/>
            <person name="Zeng Q."/>
            <person name="Koehrsen M."/>
            <person name="Haas B."/>
            <person name="Borodovsky M."/>
            <person name="Guigo R."/>
            <person name="Alvarado L."/>
            <person name="Berlin A."/>
            <person name="Borenstein D."/>
            <person name="Chen Z."/>
            <person name="Engels R."/>
            <person name="Freedman E."/>
            <person name="Gellesch M."/>
            <person name="Goldberg J."/>
            <person name="Griggs A."/>
            <person name="Gujja S."/>
            <person name="Heiman D."/>
            <person name="Hepburn T."/>
            <person name="Howarth C."/>
            <person name="Jen D."/>
            <person name="Larson L."/>
            <person name="Lewis B."/>
            <person name="Mehta T."/>
            <person name="Park D."/>
            <person name="Pearson M."/>
            <person name="Roberts A."/>
            <person name="Saif S."/>
            <person name="Shenoy N."/>
            <person name="Sisk P."/>
            <person name="Stolte C."/>
            <person name="Sykes S."/>
            <person name="Walk T."/>
            <person name="White J."/>
            <person name="Yandava C."/>
            <person name="Burger G."/>
            <person name="Gray M.W."/>
            <person name="Holland P.W.H."/>
            <person name="King N."/>
            <person name="Lang F.B.F."/>
            <person name="Roger A.J."/>
            <person name="Ruiz-Trillo I."/>
            <person name="Lander E."/>
            <person name="Nusbaum C."/>
        </authorList>
    </citation>
    <scope>NUCLEOTIDE SEQUENCE [LARGE SCALE GENOMIC DNA]</scope>
    <source>
        <strain evidence="3">ATCC 38327</strain>
    </source>
</reference>
<feature type="compositionally biased region" description="Basic residues" evidence="1">
    <location>
        <begin position="25"/>
        <end position="42"/>
    </location>
</feature>
<keyword evidence="3" id="KW-1185">Reference proteome</keyword>
<reference evidence="2 3" key="1">
    <citation type="submission" date="2009-11" db="EMBL/GenBank/DDBJ databases">
        <title>Annotation of Allomyces macrogynus ATCC 38327.</title>
        <authorList>
            <consortium name="The Broad Institute Genome Sequencing Platform"/>
            <person name="Russ C."/>
            <person name="Cuomo C."/>
            <person name="Burger G."/>
            <person name="Gray M.W."/>
            <person name="Holland P.W.H."/>
            <person name="King N."/>
            <person name="Lang F.B.F."/>
            <person name="Roger A.J."/>
            <person name="Ruiz-Trillo I."/>
            <person name="Young S.K."/>
            <person name="Zeng Q."/>
            <person name="Gargeya S."/>
            <person name="Fitzgerald M."/>
            <person name="Haas B."/>
            <person name="Abouelleil A."/>
            <person name="Alvarado L."/>
            <person name="Arachchi H.M."/>
            <person name="Berlin A."/>
            <person name="Chapman S.B."/>
            <person name="Gearin G."/>
            <person name="Goldberg J."/>
            <person name="Griggs A."/>
            <person name="Gujja S."/>
            <person name="Hansen M."/>
            <person name="Heiman D."/>
            <person name="Howarth C."/>
            <person name="Larimer J."/>
            <person name="Lui A."/>
            <person name="MacDonald P.J.P."/>
            <person name="McCowen C."/>
            <person name="Montmayeur A."/>
            <person name="Murphy C."/>
            <person name="Neiman D."/>
            <person name="Pearson M."/>
            <person name="Priest M."/>
            <person name="Roberts A."/>
            <person name="Saif S."/>
            <person name="Shea T."/>
            <person name="Sisk P."/>
            <person name="Stolte C."/>
            <person name="Sykes S."/>
            <person name="Wortman J."/>
            <person name="Nusbaum C."/>
            <person name="Birren B."/>
        </authorList>
    </citation>
    <scope>NUCLEOTIDE SEQUENCE [LARGE SCALE GENOMIC DNA]</scope>
    <source>
        <strain evidence="2 3">ATCC 38327</strain>
    </source>
</reference>
<name>A0A0L0TEJ5_ALLM3</name>
<evidence type="ECO:0000313" key="3">
    <source>
        <dbReference type="Proteomes" id="UP000054350"/>
    </source>
</evidence>
<evidence type="ECO:0000256" key="1">
    <source>
        <dbReference type="SAM" id="MobiDB-lite"/>
    </source>
</evidence>
<feature type="region of interest" description="Disordered" evidence="1">
    <location>
        <begin position="71"/>
        <end position="98"/>
    </location>
</feature>